<keyword evidence="1" id="KW-0969">Cilium</keyword>
<keyword evidence="2" id="KW-1185">Reference proteome</keyword>
<gene>
    <name evidence="1" type="primary">flgB</name>
    <name evidence="1" type="ORF">CS063_04035</name>
</gene>
<organism evidence="1 2">
    <name type="scientific">Sporanaerobium hydrogeniformans</name>
    <dbReference type="NCBI Taxonomy" id="3072179"/>
    <lineage>
        <taxon>Bacteria</taxon>
        <taxon>Bacillati</taxon>
        <taxon>Bacillota</taxon>
        <taxon>Clostridia</taxon>
        <taxon>Lachnospirales</taxon>
        <taxon>Lachnospiraceae</taxon>
        <taxon>Sporanaerobium</taxon>
    </lineage>
</organism>
<proteinExistence type="predicted"/>
<dbReference type="EMBL" id="PEDL01000002">
    <property type="protein sequence ID" value="PHV71736.1"/>
    <property type="molecule type" value="Genomic_DNA"/>
</dbReference>
<reference evidence="1" key="1">
    <citation type="submission" date="2017-10" db="EMBL/GenBank/DDBJ databases">
        <title>Genome sequence of cellulolytic Lachnospiraceae bacterium XHS1971 isolated from hotspring sediment.</title>
        <authorList>
            <person name="Vasudevan G."/>
            <person name="Joshi A.J."/>
            <person name="Hivarkar S."/>
            <person name="Lanjekar V.B."/>
            <person name="Dhakephalkar P.K."/>
            <person name="Dagar S."/>
        </authorList>
    </citation>
    <scope>NUCLEOTIDE SEQUENCE</scope>
    <source>
        <strain evidence="1">XHS1971</strain>
    </source>
</reference>
<evidence type="ECO:0000313" key="1">
    <source>
        <dbReference type="EMBL" id="PHV71736.1"/>
    </source>
</evidence>
<keyword evidence="1" id="KW-0282">Flagellum</keyword>
<evidence type="ECO:0000313" key="2">
    <source>
        <dbReference type="Proteomes" id="UP000224460"/>
    </source>
</evidence>
<keyword evidence="1" id="KW-0966">Cell projection</keyword>
<protein>
    <submittedName>
        <fullName evidence="1">Flagellar basal body rod protein FlgB</fullName>
    </submittedName>
</protein>
<comment type="caution">
    <text evidence="1">The sequence shown here is derived from an EMBL/GenBank/DDBJ whole genome shotgun (WGS) entry which is preliminary data.</text>
</comment>
<dbReference type="Proteomes" id="UP000224460">
    <property type="component" value="Unassembled WGS sequence"/>
</dbReference>
<sequence>MELFSDINVMNRALDATVLKHTVISNNISNVDTPGYKRQDVEFERLLAQEINKKGINNLNETELKPRVYEDKSGYSYRLDGSNVDIDTEMAEEAKVVARYNVLTVRAAAQLNRFKTILQTLK</sequence>
<accession>A0AC61DGB9</accession>
<name>A0AC61DGB9_9FIRM</name>